<keyword evidence="2" id="KW-1185">Reference proteome</keyword>
<protein>
    <submittedName>
        <fullName evidence="1">Methyltransferase</fullName>
    </submittedName>
</protein>
<gene>
    <name evidence="1" type="ORF">tinsulaeT_14550</name>
</gene>
<dbReference type="PANTHER" id="PTHR43591:SF97">
    <property type="entry name" value="CLASS I SAM-DEPENDENT METHYLTRANSFERASE"/>
    <property type="match status" value="1"/>
</dbReference>
<sequence>MANEVVIEAWNTVLFDKFTRFKYLFVEGYAAISEQVFERHPPPVGAKILDVGCGFGDCTIRIAKLVGKEGMASGVDCAINFIEQCKLAAQQESLTNTHFFVADVEVDDLAGPYDQAFARFGTMFFNMPSLAMKNIRRSLKPGGKFTQVVWRKREANPWLHDAELCVKNIVPVISHDETDAVHCGPGPFSMAGPDMVSDMLKAVGFENIQFERFDSDICIGRDLDEAIQFALEIGPAGEVIRLAEEEGQRLKAQVERELADVICKYKRDDGTIWAPSSAWFITATTPK</sequence>
<dbReference type="SUPFAM" id="SSF53335">
    <property type="entry name" value="S-adenosyl-L-methionine-dependent methyltransferases"/>
    <property type="match status" value="1"/>
</dbReference>
<evidence type="ECO:0000313" key="1">
    <source>
        <dbReference type="EMBL" id="GLX78115.1"/>
    </source>
</evidence>
<dbReference type="EMBL" id="BSST01000001">
    <property type="protein sequence ID" value="GLX78115.1"/>
    <property type="molecule type" value="Genomic_DNA"/>
</dbReference>
<accession>A0ABQ6GUF1</accession>
<dbReference type="RefSeq" id="WP_284244005.1">
    <property type="nucleotide sequence ID" value="NZ_BSST01000001.1"/>
</dbReference>
<dbReference type="Proteomes" id="UP001157186">
    <property type="component" value="Unassembled WGS sequence"/>
</dbReference>
<comment type="caution">
    <text evidence="1">The sequence shown here is derived from an EMBL/GenBank/DDBJ whole genome shotgun (WGS) entry which is preliminary data.</text>
</comment>
<dbReference type="PANTHER" id="PTHR43591">
    <property type="entry name" value="METHYLTRANSFERASE"/>
    <property type="match status" value="1"/>
</dbReference>
<dbReference type="Gene3D" id="3.40.50.150">
    <property type="entry name" value="Vaccinia Virus protein VP39"/>
    <property type="match status" value="1"/>
</dbReference>
<keyword evidence="1" id="KW-0808">Transferase</keyword>
<name>A0ABQ6GUF1_9GAMM</name>
<evidence type="ECO:0000313" key="2">
    <source>
        <dbReference type="Proteomes" id="UP001157186"/>
    </source>
</evidence>
<organism evidence="1 2">
    <name type="scientific">Thalassotalea insulae</name>
    <dbReference type="NCBI Taxonomy" id="2056778"/>
    <lineage>
        <taxon>Bacteria</taxon>
        <taxon>Pseudomonadati</taxon>
        <taxon>Pseudomonadota</taxon>
        <taxon>Gammaproteobacteria</taxon>
        <taxon>Alteromonadales</taxon>
        <taxon>Colwelliaceae</taxon>
        <taxon>Thalassotalea</taxon>
    </lineage>
</organism>
<dbReference type="CDD" id="cd02440">
    <property type="entry name" value="AdoMet_MTases"/>
    <property type="match status" value="1"/>
</dbReference>
<dbReference type="Pfam" id="PF01209">
    <property type="entry name" value="Ubie_methyltran"/>
    <property type="match status" value="1"/>
</dbReference>
<dbReference type="GO" id="GO:0008168">
    <property type="term" value="F:methyltransferase activity"/>
    <property type="evidence" value="ECO:0007669"/>
    <property type="project" value="UniProtKB-KW"/>
</dbReference>
<reference evidence="1 2" key="1">
    <citation type="submission" date="2023-03" db="EMBL/GenBank/DDBJ databases">
        <title>Draft genome sequence of Thalassotalea insulae KCTC 62186T.</title>
        <authorList>
            <person name="Sawabe T."/>
        </authorList>
    </citation>
    <scope>NUCLEOTIDE SEQUENCE [LARGE SCALE GENOMIC DNA]</scope>
    <source>
        <strain evidence="1 2">KCTC 62186</strain>
    </source>
</reference>
<dbReference type="GO" id="GO:0032259">
    <property type="term" value="P:methylation"/>
    <property type="evidence" value="ECO:0007669"/>
    <property type="project" value="UniProtKB-KW"/>
</dbReference>
<keyword evidence="1" id="KW-0489">Methyltransferase</keyword>
<proteinExistence type="predicted"/>
<dbReference type="InterPro" id="IPR029063">
    <property type="entry name" value="SAM-dependent_MTases_sf"/>
</dbReference>